<sequence>YLTKDEFLSERVKKFMRDCSKNFNKPIPEWARNKQNEEYWISVQREEL</sequence>
<dbReference type="Proteomes" id="UP000789525">
    <property type="component" value="Unassembled WGS sequence"/>
</dbReference>
<feature type="non-terminal residue" evidence="1">
    <location>
        <position position="48"/>
    </location>
</feature>
<gene>
    <name evidence="1" type="ORF">ACOLOM_LOCUS12896</name>
</gene>
<protein>
    <submittedName>
        <fullName evidence="1">2628_t:CDS:1</fullName>
    </submittedName>
</protein>
<name>A0ACA9QJ19_9GLOM</name>
<proteinExistence type="predicted"/>
<evidence type="ECO:0000313" key="2">
    <source>
        <dbReference type="Proteomes" id="UP000789525"/>
    </source>
</evidence>
<comment type="caution">
    <text evidence="1">The sequence shown here is derived from an EMBL/GenBank/DDBJ whole genome shotgun (WGS) entry which is preliminary data.</text>
</comment>
<dbReference type="EMBL" id="CAJVPT010055249">
    <property type="protein sequence ID" value="CAG8754833.1"/>
    <property type="molecule type" value="Genomic_DNA"/>
</dbReference>
<organism evidence="1 2">
    <name type="scientific">Acaulospora colombiana</name>
    <dbReference type="NCBI Taxonomy" id="27376"/>
    <lineage>
        <taxon>Eukaryota</taxon>
        <taxon>Fungi</taxon>
        <taxon>Fungi incertae sedis</taxon>
        <taxon>Mucoromycota</taxon>
        <taxon>Glomeromycotina</taxon>
        <taxon>Glomeromycetes</taxon>
        <taxon>Diversisporales</taxon>
        <taxon>Acaulosporaceae</taxon>
        <taxon>Acaulospora</taxon>
    </lineage>
</organism>
<reference evidence="1" key="1">
    <citation type="submission" date="2021-06" db="EMBL/GenBank/DDBJ databases">
        <authorList>
            <person name="Kallberg Y."/>
            <person name="Tangrot J."/>
            <person name="Rosling A."/>
        </authorList>
    </citation>
    <scope>NUCLEOTIDE SEQUENCE</scope>
    <source>
        <strain evidence="1">CL356</strain>
    </source>
</reference>
<accession>A0ACA9QJ19</accession>
<feature type="non-terminal residue" evidence="1">
    <location>
        <position position="1"/>
    </location>
</feature>
<keyword evidence="2" id="KW-1185">Reference proteome</keyword>
<evidence type="ECO:0000313" key="1">
    <source>
        <dbReference type="EMBL" id="CAG8754833.1"/>
    </source>
</evidence>